<dbReference type="EMBL" id="KN818270">
    <property type="protein sequence ID" value="KIL62506.1"/>
    <property type="molecule type" value="Genomic_DNA"/>
</dbReference>
<proteinExistence type="predicted"/>
<reference evidence="2 3" key="1">
    <citation type="submission" date="2014-04" db="EMBL/GenBank/DDBJ databases">
        <title>Evolutionary Origins and Diversification of the Mycorrhizal Mutualists.</title>
        <authorList>
            <consortium name="DOE Joint Genome Institute"/>
            <consortium name="Mycorrhizal Genomics Consortium"/>
            <person name="Kohler A."/>
            <person name="Kuo A."/>
            <person name="Nagy L.G."/>
            <person name="Floudas D."/>
            <person name="Copeland A."/>
            <person name="Barry K.W."/>
            <person name="Cichocki N."/>
            <person name="Veneault-Fourrey C."/>
            <person name="LaButti K."/>
            <person name="Lindquist E.A."/>
            <person name="Lipzen A."/>
            <person name="Lundell T."/>
            <person name="Morin E."/>
            <person name="Murat C."/>
            <person name="Riley R."/>
            <person name="Ohm R."/>
            <person name="Sun H."/>
            <person name="Tunlid A."/>
            <person name="Henrissat B."/>
            <person name="Grigoriev I.V."/>
            <person name="Hibbett D.S."/>
            <person name="Martin F."/>
        </authorList>
    </citation>
    <scope>NUCLEOTIDE SEQUENCE [LARGE SCALE GENOMIC DNA]</scope>
    <source>
        <strain evidence="2 3">Koide BX008</strain>
    </source>
</reference>
<protein>
    <submittedName>
        <fullName evidence="2">Uncharacterized protein</fullName>
    </submittedName>
</protein>
<feature type="region of interest" description="Disordered" evidence="1">
    <location>
        <begin position="1"/>
        <end position="20"/>
    </location>
</feature>
<evidence type="ECO:0000313" key="3">
    <source>
        <dbReference type="Proteomes" id="UP000054549"/>
    </source>
</evidence>
<sequence length="88" mass="10170">MPPLAIQQRDADITSTSEVSPPQSIVHQGVWFKVMKCSVVDLERPSRSTIKIYKVLRLKILREIIFNMLHTSIKFLDFEKNTIALRDS</sequence>
<keyword evidence="3" id="KW-1185">Reference proteome</keyword>
<name>A0A0C2X071_AMAMK</name>
<dbReference type="AlphaFoldDB" id="A0A0C2X071"/>
<gene>
    <name evidence="2" type="ORF">M378DRAFT_12829</name>
</gene>
<dbReference type="Proteomes" id="UP000054549">
    <property type="component" value="Unassembled WGS sequence"/>
</dbReference>
<dbReference type="InParanoid" id="A0A0C2X071"/>
<organism evidence="2 3">
    <name type="scientific">Amanita muscaria (strain Koide BX008)</name>
    <dbReference type="NCBI Taxonomy" id="946122"/>
    <lineage>
        <taxon>Eukaryota</taxon>
        <taxon>Fungi</taxon>
        <taxon>Dikarya</taxon>
        <taxon>Basidiomycota</taxon>
        <taxon>Agaricomycotina</taxon>
        <taxon>Agaricomycetes</taxon>
        <taxon>Agaricomycetidae</taxon>
        <taxon>Agaricales</taxon>
        <taxon>Pluteineae</taxon>
        <taxon>Amanitaceae</taxon>
        <taxon>Amanita</taxon>
    </lineage>
</organism>
<evidence type="ECO:0000313" key="2">
    <source>
        <dbReference type="EMBL" id="KIL62506.1"/>
    </source>
</evidence>
<dbReference type="HOGENOM" id="CLU_2468577_0_0_1"/>
<accession>A0A0C2X071</accession>
<evidence type="ECO:0000256" key="1">
    <source>
        <dbReference type="SAM" id="MobiDB-lite"/>
    </source>
</evidence>